<accession>A0A1Y1YCV4</accession>
<dbReference type="OrthoDB" id="431626at2759"/>
<dbReference type="STRING" id="1314790.A0A1Y1YCV4"/>
<evidence type="ECO:0000313" key="5">
    <source>
        <dbReference type="Proteomes" id="UP000193498"/>
    </source>
</evidence>
<dbReference type="InterPro" id="IPR011989">
    <property type="entry name" value="ARM-like"/>
</dbReference>
<evidence type="ECO:0000256" key="1">
    <source>
        <dbReference type="ARBA" id="ARBA00022927"/>
    </source>
</evidence>
<keyword evidence="1" id="KW-0653">Protein transport</keyword>
<dbReference type="InterPro" id="IPR056840">
    <property type="entry name" value="HEAT_IPO9_central"/>
</dbReference>
<organism evidence="4 5">
    <name type="scientific">Basidiobolus meristosporus CBS 931.73</name>
    <dbReference type="NCBI Taxonomy" id="1314790"/>
    <lineage>
        <taxon>Eukaryota</taxon>
        <taxon>Fungi</taxon>
        <taxon>Fungi incertae sedis</taxon>
        <taxon>Zoopagomycota</taxon>
        <taxon>Entomophthoromycotina</taxon>
        <taxon>Basidiobolomycetes</taxon>
        <taxon>Basidiobolales</taxon>
        <taxon>Basidiobolaceae</taxon>
        <taxon>Basidiobolus</taxon>
    </lineage>
</organism>
<sequence length="897" mass="99934">MSNLKNGNPAEVHGAMRVFAEFARNDITDQQFPHLAPILFPELLRILLSEEAYSYRTRARSVAIFKNCIEMLFMVKEENPAAIDGYLKPILPTWMEAFLKLLSSQVTGDVEKQAGQFGLKLEIVKALNLTIQGFSKLISPYLSGFIEPIWNDLVNLKAKFIKEQVEIPDDVEVAQDSDGEDIGFDSLIYAQFEFLSLVSRKKVLKHLFSNSSKAGIPSFIKELVYVVIDYMQITYDQEELWKEDANQFVADEEEDTFSYNVRIAAKDLLISLTERYPLETITSLGEAAQRHIDESSSARSANNPNWWKVQEACLLAIGQASSEIIEGLEDPKSGVQFDIGGLFNHVVLDHMKCGDQHFLQGRAFVFASQFAKILPADLATQYISFAVNAIRKDQPVPIRVSALMALSNFCRYMDPQYVAPFQAGILEGVAEMVDDSSEETLILVLETLLSAVKINPEVTAAKEGVICPLVMNIWTRYPADHLIAGLVMDLFEALASNPLIYGPLQSRSVPILMNVIRNPGEDPAIVPSAIDLLASLVKGGPSPLPQGYIAAVLPDLMNVLMTTEDRDVLQSGPEFLRFAVQKDFDQILHLTDEHNKTGLDYVVQFIAKLLHPSQSESAALFVGDLIAKLIQKGGDRLSPIIPDLLKAVTLRLAEAQTSTFVQSLVLVFAHLIHINADTVVDFLASFDINGKNGLDILMQAWCDNCEFFSGFYAIKVSTLALAKLFVKADPRIEAIQVKGDLIPNNSNRIVTRSRARSNPDMYTTISVPSKIVKLLISEFQNDIDSMYTKQPTFGGAENLEGQESDEDGEWEDDENESPFAPAEDYDFLSELLDNGAEFEDEDDDPELASDPIYQTNVKSYLSDFFRNCVAQNTSHFIQICERDLNAKEQKKIASILA</sequence>
<keyword evidence="5" id="KW-1185">Reference proteome</keyword>
<keyword evidence="1" id="KW-0813">Transport</keyword>
<protein>
    <submittedName>
        <fullName evidence="4">ARM repeat-containing protein</fullName>
    </submittedName>
</protein>
<name>A0A1Y1YCV4_9FUNG</name>
<dbReference type="GO" id="GO:0005635">
    <property type="term" value="C:nuclear envelope"/>
    <property type="evidence" value="ECO:0007669"/>
    <property type="project" value="TreeGrafter"/>
</dbReference>
<comment type="caution">
    <text evidence="4">The sequence shown here is derived from an EMBL/GenBank/DDBJ whole genome shotgun (WGS) entry which is preliminary data.</text>
</comment>
<feature type="region of interest" description="Disordered" evidence="2">
    <location>
        <begin position="790"/>
        <end position="821"/>
    </location>
</feature>
<dbReference type="GO" id="GO:0005829">
    <property type="term" value="C:cytosol"/>
    <property type="evidence" value="ECO:0007669"/>
    <property type="project" value="TreeGrafter"/>
</dbReference>
<feature type="compositionally biased region" description="Acidic residues" evidence="2">
    <location>
        <begin position="800"/>
        <end position="816"/>
    </location>
</feature>
<dbReference type="Gene3D" id="1.25.10.10">
    <property type="entry name" value="Leucine-rich Repeat Variant"/>
    <property type="match status" value="1"/>
</dbReference>
<dbReference type="GO" id="GO:0006606">
    <property type="term" value="P:protein import into nucleus"/>
    <property type="evidence" value="ECO:0007669"/>
    <property type="project" value="TreeGrafter"/>
</dbReference>
<dbReference type="PANTHER" id="PTHR10997">
    <property type="entry name" value="IMPORTIN-7, 8, 11"/>
    <property type="match status" value="1"/>
</dbReference>
<dbReference type="EMBL" id="MCFE01000172">
    <property type="protein sequence ID" value="ORX95566.1"/>
    <property type="molecule type" value="Genomic_DNA"/>
</dbReference>
<dbReference type="InterPro" id="IPR016024">
    <property type="entry name" value="ARM-type_fold"/>
</dbReference>
<dbReference type="InParanoid" id="A0A1Y1YCV4"/>
<dbReference type="SUPFAM" id="SSF48371">
    <property type="entry name" value="ARM repeat"/>
    <property type="match status" value="1"/>
</dbReference>
<dbReference type="FunCoup" id="A0A1Y1YCV4">
    <property type="interactions" value="836"/>
</dbReference>
<dbReference type="Pfam" id="PF25018">
    <property type="entry name" value="HEAT_IPO9_c"/>
    <property type="match status" value="1"/>
</dbReference>
<evidence type="ECO:0000259" key="3">
    <source>
        <dbReference type="Pfam" id="PF25018"/>
    </source>
</evidence>
<proteinExistence type="predicted"/>
<evidence type="ECO:0000256" key="2">
    <source>
        <dbReference type="SAM" id="MobiDB-lite"/>
    </source>
</evidence>
<dbReference type="PANTHER" id="PTHR10997:SF9">
    <property type="entry name" value="IMPORTIN-9"/>
    <property type="match status" value="1"/>
</dbReference>
<feature type="domain" description="Importin-9 central HEAT repeats" evidence="3">
    <location>
        <begin position="218"/>
        <end position="464"/>
    </location>
</feature>
<dbReference type="Proteomes" id="UP000193498">
    <property type="component" value="Unassembled WGS sequence"/>
</dbReference>
<dbReference type="AlphaFoldDB" id="A0A1Y1YCV4"/>
<reference evidence="4 5" key="1">
    <citation type="submission" date="2016-07" db="EMBL/GenBank/DDBJ databases">
        <title>Pervasive Adenine N6-methylation of Active Genes in Fungi.</title>
        <authorList>
            <consortium name="DOE Joint Genome Institute"/>
            <person name="Mondo S.J."/>
            <person name="Dannebaum R.O."/>
            <person name="Kuo R.C."/>
            <person name="Labutti K."/>
            <person name="Haridas S."/>
            <person name="Kuo A."/>
            <person name="Salamov A."/>
            <person name="Ahrendt S.R."/>
            <person name="Lipzen A."/>
            <person name="Sullivan W."/>
            <person name="Andreopoulos W.B."/>
            <person name="Clum A."/>
            <person name="Lindquist E."/>
            <person name="Daum C."/>
            <person name="Ramamoorthy G.K."/>
            <person name="Gryganskyi A."/>
            <person name="Culley D."/>
            <person name="Magnuson J.K."/>
            <person name="James T.Y."/>
            <person name="O'Malley M.A."/>
            <person name="Stajich J.E."/>
            <person name="Spatafora J.W."/>
            <person name="Visel A."/>
            <person name="Grigoriev I.V."/>
        </authorList>
    </citation>
    <scope>NUCLEOTIDE SEQUENCE [LARGE SCALE GENOMIC DNA]</scope>
    <source>
        <strain evidence="4 5">CBS 931.73</strain>
    </source>
</reference>
<evidence type="ECO:0000313" key="4">
    <source>
        <dbReference type="EMBL" id="ORX95566.1"/>
    </source>
</evidence>
<gene>
    <name evidence="4" type="ORF">K493DRAFT_260387</name>
</gene>